<sequence length="926" mass="101300">MQSENDGDGGTSATTGSTPITTPNAAAELANKVIEYLSAAPPEQLIAISIGGAVVLYAVLGKLGLLFVGVVVGAVGHASLNLAHAKKDGSVFSVEFHDWLEARKRAAGEEAGDDAVLVKVHFSSLPPETAKAMEELVDAIVRDYVRSWYSPLLPAENNFPGSCRNVVTNALLAMYHRIASKRGADTFLLFLMSASNTFIVFLRELAATQQTTVENYMEESPSSALAQLLDRDLQKRKLRMAADDVLRSFFGKDVLDFEPVRTFLTEIFAGVVLEMTVDKCSHPDWINDWLVYLLDVDTQPEVLQKIDIGEATAAASQGPTPTKQPTRAEEEMSRALEEAKEMNRMIVEEEHERKRLSSTDVSVTSNANGTERSSFSMDNGYERKNPQQAPPPPTPPSAEEHQFTSFNQLVQTPREQTLHRAHISLSDLTPPAVNNPYSVTPDTKAMRSKPTSAEYLLQIEPASPSMPGWVVVRKYTDIENLHEVLKRIAAISGAETFRRHHAEPPNWRGETLASLRLHLEGYLNDALHERGLAECEGMKRFLEKDPGTTPGKTGFGIGKGWPNPAAFAKMGQGALDVLSKAPQGVAEGGKGLFGGMKKAFAVAQQRGEGDPTPPPRPRRQTTDPFGELAMEHHSQVTRNNRPQSMMERPSRNVYTEPSARASSIYPTADSKSRRPESLRESPTFLQLEVPDSENGDALSVISLPPPPSDMPDDYDANYRSSASISPILEAEPEREPEPQPEAELPSAAEPEPPKPPPRHKSAEPLTTQETQFIVDIVFALLTELYTLSSAWTLRRSLLNVAKSILLRPGNASLQNIRVVIQESVIDANTSDPAVAALIRKVRENVFPTLEEMEKWADEERLKGEELRAKARKLLLRKGVPEALRGVMGAVASEEALGAVFDALQMPPVARGVVGGVVLEGVRGVCQ</sequence>
<dbReference type="Pfam" id="PF08628">
    <property type="entry name" value="Nexin_C"/>
    <property type="match status" value="1"/>
</dbReference>
<evidence type="ECO:0000313" key="6">
    <source>
        <dbReference type="Proteomes" id="UP000326924"/>
    </source>
</evidence>
<keyword evidence="6" id="KW-1185">Reference proteome</keyword>
<gene>
    <name evidence="5" type="ORF">FN846DRAFT_771095</name>
</gene>
<dbReference type="Gene3D" id="3.30.1520.10">
    <property type="entry name" value="Phox-like domain"/>
    <property type="match status" value="1"/>
</dbReference>
<dbReference type="Pfam" id="PF02194">
    <property type="entry name" value="PXA"/>
    <property type="match status" value="1"/>
</dbReference>
<dbReference type="SUPFAM" id="SSF64268">
    <property type="entry name" value="PX domain"/>
    <property type="match status" value="1"/>
</dbReference>
<protein>
    <submittedName>
        <fullName evidence="5">PXA domain-containing protein</fullName>
    </submittedName>
</protein>
<dbReference type="OrthoDB" id="41200at2759"/>
<comment type="similarity">
    <text evidence="1">Belongs to the sorting nexin family.</text>
</comment>
<dbReference type="Proteomes" id="UP000326924">
    <property type="component" value="Unassembled WGS sequence"/>
</dbReference>
<feature type="region of interest" description="Disordered" evidence="2">
    <location>
        <begin position="349"/>
        <end position="401"/>
    </location>
</feature>
<feature type="compositionally biased region" description="Polar residues" evidence="2">
    <location>
        <begin position="358"/>
        <end position="377"/>
    </location>
</feature>
<dbReference type="CDD" id="cd06093">
    <property type="entry name" value="PX_domain"/>
    <property type="match status" value="1"/>
</dbReference>
<feature type="compositionally biased region" description="Low complexity" evidence="2">
    <location>
        <begin position="11"/>
        <end position="22"/>
    </location>
</feature>
<evidence type="ECO:0000259" key="4">
    <source>
        <dbReference type="PROSITE" id="PS51207"/>
    </source>
</evidence>
<feature type="transmembrane region" description="Helical" evidence="3">
    <location>
        <begin position="45"/>
        <end position="76"/>
    </location>
</feature>
<accession>A0A5J5FB17</accession>
<dbReference type="GO" id="GO:0035091">
    <property type="term" value="F:phosphatidylinositol binding"/>
    <property type="evidence" value="ECO:0007669"/>
    <property type="project" value="InterPro"/>
</dbReference>
<keyword evidence="3" id="KW-1133">Transmembrane helix</keyword>
<organism evidence="5 6">
    <name type="scientific">Sphaerosporella brunnea</name>
    <dbReference type="NCBI Taxonomy" id="1250544"/>
    <lineage>
        <taxon>Eukaryota</taxon>
        <taxon>Fungi</taxon>
        <taxon>Dikarya</taxon>
        <taxon>Ascomycota</taxon>
        <taxon>Pezizomycotina</taxon>
        <taxon>Pezizomycetes</taxon>
        <taxon>Pezizales</taxon>
        <taxon>Pyronemataceae</taxon>
        <taxon>Sphaerosporella</taxon>
    </lineage>
</organism>
<dbReference type="SMART" id="SM00313">
    <property type="entry name" value="PXA"/>
    <property type="match status" value="1"/>
</dbReference>
<dbReference type="PROSITE" id="PS51207">
    <property type="entry name" value="PXA"/>
    <property type="match status" value="1"/>
</dbReference>
<name>A0A5J5FB17_9PEZI</name>
<comment type="caution">
    <text evidence="5">The sequence shown here is derived from an EMBL/GenBank/DDBJ whole genome shotgun (WGS) entry which is preliminary data.</text>
</comment>
<feature type="region of interest" description="Disordered" evidence="2">
    <location>
        <begin position="602"/>
        <end position="765"/>
    </location>
</feature>
<feature type="compositionally biased region" description="Polar residues" evidence="2">
    <location>
        <begin position="314"/>
        <end position="325"/>
    </location>
</feature>
<feature type="region of interest" description="Disordered" evidence="2">
    <location>
        <begin position="310"/>
        <end position="334"/>
    </location>
</feature>
<dbReference type="InterPro" id="IPR013937">
    <property type="entry name" value="Sorting_nexin_C"/>
</dbReference>
<keyword evidence="3" id="KW-0472">Membrane</keyword>
<evidence type="ECO:0000313" key="5">
    <source>
        <dbReference type="EMBL" id="KAA8914501.1"/>
    </source>
</evidence>
<evidence type="ECO:0000256" key="1">
    <source>
        <dbReference type="ARBA" id="ARBA00010883"/>
    </source>
</evidence>
<dbReference type="EMBL" id="VXIS01000005">
    <property type="protein sequence ID" value="KAA8914501.1"/>
    <property type="molecule type" value="Genomic_DNA"/>
</dbReference>
<feature type="domain" description="PXA" evidence="4">
    <location>
        <begin position="126"/>
        <end position="299"/>
    </location>
</feature>
<feature type="compositionally biased region" description="Basic and acidic residues" evidence="2">
    <location>
        <begin position="670"/>
        <end position="679"/>
    </location>
</feature>
<reference evidence="5 6" key="1">
    <citation type="submission" date="2019-09" db="EMBL/GenBank/DDBJ databases">
        <title>Draft genome of the ectomycorrhizal ascomycete Sphaerosporella brunnea.</title>
        <authorList>
            <consortium name="DOE Joint Genome Institute"/>
            <person name="Benucci G.M."/>
            <person name="Marozzi G."/>
            <person name="Antonielli L."/>
            <person name="Sanchez S."/>
            <person name="Marco P."/>
            <person name="Wang X."/>
            <person name="Falini L.B."/>
            <person name="Barry K."/>
            <person name="Haridas S."/>
            <person name="Lipzen A."/>
            <person name="Labutti K."/>
            <person name="Grigoriev I.V."/>
            <person name="Murat C."/>
            <person name="Martin F."/>
            <person name="Albertini E."/>
            <person name="Donnini D."/>
            <person name="Bonito G."/>
        </authorList>
    </citation>
    <scope>NUCLEOTIDE SEQUENCE [LARGE SCALE GENOMIC DNA]</scope>
    <source>
        <strain evidence="5 6">Sb_GMNB300</strain>
    </source>
</reference>
<keyword evidence="3" id="KW-0812">Transmembrane</keyword>
<feature type="compositionally biased region" description="Polar residues" evidence="2">
    <location>
        <begin position="652"/>
        <end position="665"/>
    </location>
</feature>
<feature type="region of interest" description="Disordered" evidence="2">
    <location>
        <begin position="1"/>
        <end position="22"/>
    </location>
</feature>
<dbReference type="PANTHER" id="PTHR22775:SF47">
    <property type="entry name" value="MEIOTICALLY UP-REGULATED GENE 122 PROTEIN"/>
    <property type="match status" value="1"/>
</dbReference>
<evidence type="ECO:0000256" key="2">
    <source>
        <dbReference type="SAM" id="MobiDB-lite"/>
    </source>
</evidence>
<dbReference type="InterPro" id="IPR036871">
    <property type="entry name" value="PX_dom_sf"/>
</dbReference>
<dbReference type="InterPro" id="IPR003114">
    <property type="entry name" value="Phox_assoc"/>
</dbReference>
<dbReference type="InParanoid" id="A0A5J5FB17"/>
<dbReference type="AlphaFoldDB" id="A0A5J5FB17"/>
<proteinExistence type="inferred from homology"/>
<evidence type="ECO:0000256" key="3">
    <source>
        <dbReference type="SAM" id="Phobius"/>
    </source>
</evidence>
<dbReference type="PANTHER" id="PTHR22775">
    <property type="entry name" value="SORTING NEXIN"/>
    <property type="match status" value="1"/>
</dbReference>